<sequence length="36" mass="4167">MQFIKLQSLKSVTGRKLEYVILYLMIGIVSDSHKVK</sequence>
<proteinExistence type="predicted"/>
<evidence type="ECO:0000313" key="2">
    <source>
        <dbReference type="Proteomes" id="UP000680038"/>
    </source>
</evidence>
<dbReference type="Proteomes" id="UP000680038">
    <property type="component" value="Unassembled WGS sequence"/>
</dbReference>
<name>A0A916JE16_9BACT</name>
<gene>
    <name evidence="1" type="ORF">DYBT9275_04224</name>
</gene>
<dbReference type="AlphaFoldDB" id="A0A916JE16"/>
<reference evidence="1" key="1">
    <citation type="submission" date="2021-04" db="EMBL/GenBank/DDBJ databases">
        <authorList>
            <person name="Rodrigo-Torres L."/>
            <person name="Arahal R. D."/>
            <person name="Lucena T."/>
        </authorList>
    </citation>
    <scope>NUCLEOTIDE SEQUENCE</scope>
    <source>
        <strain evidence="1">CECT 9275</strain>
    </source>
</reference>
<keyword evidence="2" id="KW-1185">Reference proteome</keyword>
<protein>
    <submittedName>
        <fullName evidence="1">Uncharacterized protein</fullName>
    </submittedName>
</protein>
<organism evidence="1 2">
    <name type="scientific">Dyadobacter helix</name>
    <dbReference type="NCBI Taxonomy" id="2822344"/>
    <lineage>
        <taxon>Bacteria</taxon>
        <taxon>Pseudomonadati</taxon>
        <taxon>Bacteroidota</taxon>
        <taxon>Cytophagia</taxon>
        <taxon>Cytophagales</taxon>
        <taxon>Spirosomataceae</taxon>
        <taxon>Dyadobacter</taxon>
    </lineage>
</organism>
<evidence type="ECO:0000313" key="1">
    <source>
        <dbReference type="EMBL" id="CAG5008234.1"/>
    </source>
</evidence>
<accession>A0A916JE16</accession>
<dbReference type="EMBL" id="CAJRAF010000002">
    <property type="protein sequence ID" value="CAG5008234.1"/>
    <property type="molecule type" value="Genomic_DNA"/>
</dbReference>
<comment type="caution">
    <text evidence="1">The sequence shown here is derived from an EMBL/GenBank/DDBJ whole genome shotgun (WGS) entry which is preliminary data.</text>
</comment>